<dbReference type="RefSeq" id="WP_311628746.1">
    <property type="nucleotide sequence ID" value="NZ_JAVREN010000003.1"/>
</dbReference>
<dbReference type="EMBL" id="JAVREN010000003">
    <property type="protein sequence ID" value="MDT0305829.1"/>
    <property type="molecule type" value="Genomic_DNA"/>
</dbReference>
<dbReference type="GO" id="GO:0016746">
    <property type="term" value="F:acyltransferase activity"/>
    <property type="evidence" value="ECO:0007669"/>
    <property type="project" value="UniProtKB-KW"/>
</dbReference>
<dbReference type="Proteomes" id="UP001183388">
    <property type="component" value="Unassembled WGS sequence"/>
</dbReference>
<reference evidence="3" key="1">
    <citation type="submission" date="2023-07" db="EMBL/GenBank/DDBJ databases">
        <title>30 novel species of actinomycetes from the DSMZ collection.</title>
        <authorList>
            <person name="Nouioui I."/>
        </authorList>
    </citation>
    <scope>NUCLEOTIDE SEQUENCE [LARGE SCALE GENOMIC DNA]</scope>
    <source>
        <strain evidence="3">DSM 44917</strain>
    </source>
</reference>
<dbReference type="CDD" id="cd04301">
    <property type="entry name" value="NAT_SF"/>
    <property type="match status" value="1"/>
</dbReference>
<evidence type="ECO:0000313" key="2">
    <source>
        <dbReference type="EMBL" id="MDT0305829.1"/>
    </source>
</evidence>
<proteinExistence type="predicted"/>
<dbReference type="InterPro" id="IPR000182">
    <property type="entry name" value="GNAT_dom"/>
</dbReference>
<evidence type="ECO:0000313" key="3">
    <source>
        <dbReference type="Proteomes" id="UP001183388"/>
    </source>
</evidence>
<name>A0ABU2L2N2_9ACTN</name>
<evidence type="ECO:0000259" key="1">
    <source>
        <dbReference type="Pfam" id="PF00583"/>
    </source>
</evidence>
<dbReference type="SUPFAM" id="SSF55729">
    <property type="entry name" value="Acyl-CoA N-acyltransferases (Nat)"/>
    <property type="match status" value="1"/>
</dbReference>
<dbReference type="Gene3D" id="3.40.630.30">
    <property type="match status" value="1"/>
</dbReference>
<comment type="caution">
    <text evidence="2">The sequence shown here is derived from an EMBL/GenBank/DDBJ whole genome shotgun (WGS) entry which is preliminary data.</text>
</comment>
<protein>
    <submittedName>
        <fullName evidence="2">GNAT family N-acetyltransferase</fullName>
        <ecNumber evidence="2">2.3.1.-</ecNumber>
    </submittedName>
</protein>
<keyword evidence="2" id="KW-0012">Acyltransferase</keyword>
<sequence length="219" mass="22979">MRGCSAAEAALEARGLAVRVEEDPAGWVRHLRAAPGGCGVNPAFDPGRAGFGAGEGFWLAAVAADGGLAGCCACRLLPPGPFLGLLRTGRLWAREPRAGDPGPALCLDPGRLPGFRGAVGHIGGLWVHPARRRSGLAGLLLQATRAQALARWDPLDWETALSFAAVAESPGLRAAYRFEHTVPCVDGWFPPTGRAERVHLNYSSRRHLLARLGECGAPG</sequence>
<dbReference type="EC" id="2.3.1.-" evidence="2"/>
<dbReference type="Pfam" id="PF00583">
    <property type="entry name" value="Acetyltransf_1"/>
    <property type="match status" value="1"/>
</dbReference>
<dbReference type="InterPro" id="IPR016181">
    <property type="entry name" value="Acyl_CoA_acyltransferase"/>
</dbReference>
<organism evidence="2 3">
    <name type="scientific">Streptomyces boetiae</name>
    <dbReference type="NCBI Taxonomy" id="3075541"/>
    <lineage>
        <taxon>Bacteria</taxon>
        <taxon>Bacillati</taxon>
        <taxon>Actinomycetota</taxon>
        <taxon>Actinomycetes</taxon>
        <taxon>Kitasatosporales</taxon>
        <taxon>Streptomycetaceae</taxon>
        <taxon>Streptomyces</taxon>
    </lineage>
</organism>
<feature type="domain" description="N-acetyltransferase" evidence="1">
    <location>
        <begin position="55"/>
        <end position="150"/>
    </location>
</feature>
<keyword evidence="3" id="KW-1185">Reference proteome</keyword>
<accession>A0ABU2L2N2</accession>
<gene>
    <name evidence="2" type="ORF">RM780_02480</name>
</gene>
<keyword evidence="2" id="KW-0808">Transferase</keyword>